<dbReference type="Pfam" id="PF07995">
    <property type="entry name" value="GSDH"/>
    <property type="match status" value="1"/>
</dbReference>
<dbReference type="Gene3D" id="2.120.10.30">
    <property type="entry name" value="TolB, C-terminal domain"/>
    <property type="match status" value="1"/>
</dbReference>
<gene>
    <name evidence="2" type="ORF">BGE01nite_25290</name>
</gene>
<dbReference type="PANTHER" id="PTHR19328:SF75">
    <property type="entry name" value="ALDOSE SUGAR DEHYDROGENASE YLII"/>
    <property type="match status" value="1"/>
</dbReference>
<evidence type="ECO:0000313" key="3">
    <source>
        <dbReference type="Proteomes" id="UP000321577"/>
    </source>
</evidence>
<name>A0A512M919_9BACT</name>
<dbReference type="EMBL" id="BKAG01000016">
    <property type="protein sequence ID" value="GEP43238.1"/>
    <property type="molecule type" value="Genomic_DNA"/>
</dbReference>
<dbReference type="InterPro" id="IPR011041">
    <property type="entry name" value="Quinoprot_gluc/sorb_DH_b-prop"/>
</dbReference>
<dbReference type="PANTHER" id="PTHR19328">
    <property type="entry name" value="HEDGEHOG-INTERACTING PROTEIN"/>
    <property type="match status" value="1"/>
</dbReference>
<dbReference type="RefSeq" id="WP_170266760.1">
    <property type="nucleotide sequence ID" value="NZ_BKAG01000016.1"/>
</dbReference>
<reference evidence="2 3" key="1">
    <citation type="submission" date="2019-07" db="EMBL/GenBank/DDBJ databases">
        <title>Whole genome shotgun sequence of Brevifollis gellanilyticus NBRC 108608.</title>
        <authorList>
            <person name="Hosoyama A."/>
            <person name="Uohara A."/>
            <person name="Ohji S."/>
            <person name="Ichikawa N."/>
        </authorList>
    </citation>
    <scope>NUCLEOTIDE SEQUENCE [LARGE SCALE GENOMIC DNA]</scope>
    <source>
        <strain evidence="2 3">NBRC 108608</strain>
    </source>
</reference>
<protein>
    <recommendedName>
        <fullName evidence="1">Glucose/Sorbosone dehydrogenase domain-containing protein</fullName>
    </recommendedName>
</protein>
<dbReference type="Proteomes" id="UP000321577">
    <property type="component" value="Unassembled WGS sequence"/>
</dbReference>
<comment type="caution">
    <text evidence="2">The sequence shown here is derived from an EMBL/GenBank/DDBJ whole genome shotgun (WGS) entry which is preliminary data.</text>
</comment>
<evidence type="ECO:0000259" key="1">
    <source>
        <dbReference type="Pfam" id="PF07995"/>
    </source>
</evidence>
<sequence>MPFSAQAVVPGDDALGLTPPTLPPPEIPEEPFPGFRLAKVPFDREFDSPVMLATMPGREGEQVVAMQRGEFCAVKIHDSSWRPFLDFRERMKGIVLFEEGVHGIAFHPQFATNRLFYLSYTQNEPRRRVISEMKATAGDSPVAMPETERILMEIQQPLADHWGGHMLFGPDGMLYIALGDGGLRDDPYALAQNPWVLHGKVLRIDVNGRSGALPYAIPADNPFAKDQLVRSEIFALGLRNPWGLSFDATTGDLWLADVGQDLWEEINLIKPGANYGWSHREGPLETAFHPKPLIAGTTTTDPIHSYSRLRAEGICIVGGHVYRGTKLVGLNGAYLFADWGYGHVWALEMDEERVPTRRLMLHHGPAEHKFNPTLVTSDPEGEPILLSQEGTIYRLETESAD</sequence>
<keyword evidence="3" id="KW-1185">Reference proteome</keyword>
<dbReference type="InterPro" id="IPR012938">
    <property type="entry name" value="Glc/Sorbosone_DH"/>
</dbReference>
<proteinExistence type="predicted"/>
<accession>A0A512M919</accession>
<feature type="domain" description="Glucose/Sorbosone dehydrogenase" evidence="1">
    <location>
        <begin position="47"/>
        <end position="359"/>
    </location>
</feature>
<organism evidence="2 3">
    <name type="scientific">Brevifollis gellanilyticus</name>
    <dbReference type="NCBI Taxonomy" id="748831"/>
    <lineage>
        <taxon>Bacteria</taxon>
        <taxon>Pseudomonadati</taxon>
        <taxon>Verrucomicrobiota</taxon>
        <taxon>Verrucomicrobiia</taxon>
        <taxon>Verrucomicrobiales</taxon>
        <taxon>Verrucomicrobiaceae</taxon>
    </lineage>
</organism>
<dbReference type="SUPFAM" id="SSF50952">
    <property type="entry name" value="Soluble quinoprotein glucose dehydrogenase"/>
    <property type="match status" value="1"/>
</dbReference>
<dbReference type="InterPro" id="IPR011042">
    <property type="entry name" value="6-blade_b-propeller_TolB-like"/>
</dbReference>
<evidence type="ECO:0000313" key="2">
    <source>
        <dbReference type="EMBL" id="GEP43238.1"/>
    </source>
</evidence>
<dbReference type="AlphaFoldDB" id="A0A512M919"/>